<evidence type="ECO:0000313" key="17">
    <source>
        <dbReference type="EMBL" id="TCS35676.1"/>
    </source>
</evidence>
<dbReference type="PANTHER" id="PTHR46244:SF6">
    <property type="entry name" value="PHOSPHOENOLPYRUVATE-PROTEIN PHOSPHOTRANSFERASE"/>
    <property type="match status" value="1"/>
</dbReference>
<dbReference type="GO" id="GO:0009401">
    <property type="term" value="P:phosphoenolpyruvate-dependent sugar phosphotransferase system"/>
    <property type="evidence" value="ECO:0007669"/>
    <property type="project" value="UniProtKB-KW"/>
</dbReference>
<dbReference type="SUPFAM" id="SSF51621">
    <property type="entry name" value="Phosphoenolpyruvate/pyruvate domain"/>
    <property type="match status" value="1"/>
</dbReference>
<evidence type="ECO:0000256" key="7">
    <source>
        <dbReference type="ARBA" id="ARBA00022490"/>
    </source>
</evidence>
<dbReference type="PROSITE" id="PS51350">
    <property type="entry name" value="PTS_HPR_DOM"/>
    <property type="match status" value="1"/>
</dbReference>
<dbReference type="SUPFAM" id="SSF47831">
    <property type="entry name" value="Enzyme I of the PEP:sugar phosphotransferase system HPr-binding (sub)domain"/>
    <property type="match status" value="1"/>
</dbReference>
<dbReference type="InterPro" id="IPR036618">
    <property type="entry name" value="PtsI_HPr-bd_sf"/>
</dbReference>
<dbReference type="AlphaFoldDB" id="A0A4R3HRD5"/>
<dbReference type="InterPro" id="IPR050499">
    <property type="entry name" value="PEP-utilizing_PTS_enzyme"/>
</dbReference>
<dbReference type="Gene3D" id="1.10.274.10">
    <property type="entry name" value="PtsI, HPr-binding domain"/>
    <property type="match status" value="1"/>
</dbReference>
<sequence length="855" mass="90990">MGIQQTISTAIPDVTLKAPIEGLVVPIEAVPDPVFAQKMVGDGLAIDPTSDILVAPFDGTVSQIQKTGHAITLKHASGLEILMHIGIDTVLLKGEGFRSLVSDGDQVKAGQPLIQVDLDTVAQKAKSLVTVVVITNGDEFGCSLRKAEENTVLTAANDLLTISLNANGADRATQTGEWQQSMPITIPNSAGFHARPAAALVKIAKEYKADIELSCNGLKGNAKSVTGLLQLNVQLNDQVVVLARGEDASEAISELIPAIRAGLGDKVEEVTERLAATEEQPVEASLLFTANTNENELKGISASPGIAFGVVHQIRTEVLEYDEFAEDISEELVSLDMAVYQARREVQQLHDKLEQQNEAQKAKIFAAHNELLSDPEIYQQAVELVREGKSAAFAWNSAYSGQADLLASLDNALLKERASDIRDIGLRVLRHILGVSHSLGNLPENAILIAEDLTPSDTANLDATKVAAFCTVKGGATSHSAILARSMGIPALAGIEKRATDIADGSAALLNSEEGMLYLSPTAEQVTAQQAKHTAQLKTRELNRLDADKPATTTDGTAIHVAGNIGSVADAAAVKANHGDGVGLLRSEFIFMNRTSAPSEQEQYEVYRAAAESLKENQPLIVRTLDVGGDKPLPYIDLPEEENPFLGERGIRIGLDRPALLRQQLRALLRAAEHGNIHVMFPMISDLHELKLAKQVLEEERTKLNAKAIPVGIMIEVPSAAVMADVLAPEVDFFSVGTNDLTQYTLAMDRGHPKLASLADALHPSVLRMIKLTTDAAAKHGKWVGVCGGLASEPLAVPVLVGLGVTELSVNIPAIADVKAAVRSLELTTCKSVASKALRLSSAGEVRALLQASQS</sequence>
<dbReference type="InterPro" id="IPR035895">
    <property type="entry name" value="HPr-like_sf"/>
</dbReference>
<evidence type="ECO:0000259" key="15">
    <source>
        <dbReference type="PROSITE" id="PS51093"/>
    </source>
</evidence>
<keyword evidence="6" id="KW-0813">Transport</keyword>
<dbReference type="PRINTS" id="PR01736">
    <property type="entry name" value="PHPHTRNFRASE"/>
</dbReference>
<dbReference type="FunFam" id="2.70.70.10:FF:000001">
    <property type="entry name" value="PTS system glucose-specific IIA component"/>
    <property type="match status" value="1"/>
</dbReference>
<dbReference type="NCBIfam" id="TIGR01003">
    <property type="entry name" value="PTS_HPr_family"/>
    <property type="match status" value="1"/>
</dbReference>
<dbReference type="Pfam" id="PF00381">
    <property type="entry name" value="PTS-HPr"/>
    <property type="match status" value="1"/>
</dbReference>
<dbReference type="NCBIfam" id="TIGR01417">
    <property type="entry name" value="PTS_I_fam"/>
    <property type="match status" value="1"/>
</dbReference>
<evidence type="ECO:0000256" key="6">
    <source>
        <dbReference type="ARBA" id="ARBA00022448"/>
    </source>
</evidence>
<keyword evidence="12" id="KW-0418">Kinase</keyword>
<dbReference type="PANTHER" id="PTHR46244">
    <property type="entry name" value="PHOSPHOENOLPYRUVATE-PROTEIN PHOSPHOTRANSFERASE"/>
    <property type="match status" value="1"/>
</dbReference>
<name>A0A4R3HRD5_9GAMM</name>
<evidence type="ECO:0000256" key="13">
    <source>
        <dbReference type="ARBA" id="ARBA00022842"/>
    </source>
</evidence>
<dbReference type="Pfam" id="PF00391">
    <property type="entry name" value="PEP-utilizers"/>
    <property type="match status" value="1"/>
</dbReference>
<dbReference type="SUPFAM" id="SSF51261">
    <property type="entry name" value="Duplicated hybrid motif"/>
    <property type="match status" value="1"/>
</dbReference>
<dbReference type="InterPro" id="IPR000032">
    <property type="entry name" value="HPr-like"/>
</dbReference>
<dbReference type="InterPro" id="IPR006318">
    <property type="entry name" value="PTS_EI-like"/>
</dbReference>
<dbReference type="PROSITE" id="PS00371">
    <property type="entry name" value="PTS_EIIA_TYPE_1_HIS"/>
    <property type="match status" value="1"/>
</dbReference>
<dbReference type="Gene3D" id="2.70.70.10">
    <property type="entry name" value="Glucose Permease (Domain IIA)"/>
    <property type="match status" value="1"/>
</dbReference>
<feature type="domain" description="PTS EIIA type-1" evidence="15">
    <location>
        <begin position="32"/>
        <end position="136"/>
    </location>
</feature>
<keyword evidence="11" id="KW-0479">Metal-binding</keyword>
<keyword evidence="18" id="KW-1185">Reference proteome</keyword>
<dbReference type="InterPro" id="IPR015813">
    <property type="entry name" value="Pyrv/PenolPyrv_kinase-like_dom"/>
</dbReference>
<dbReference type="CDD" id="cd00367">
    <property type="entry name" value="PTS-HPr_like"/>
    <property type="match status" value="1"/>
</dbReference>
<comment type="caution">
    <text evidence="17">The sequence shown here is derived from an EMBL/GenBank/DDBJ whole genome shotgun (WGS) entry which is preliminary data.</text>
</comment>
<keyword evidence="10" id="KW-0598">Phosphotransferase system</keyword>
<dbReference type="InterPro" id="IPR036637">
    <property type="entry name" value="Phosphohistidine_dom_sf"/>
</dbReference>
<dbReference type="RefSeq" id="WP_132704209.1">
    <property type="nucleotide sequence ID" value="NZ_SLZR01000033.1"/>
</dbReference>
<dbReference type="Pfam" id="PF05524">
    <property type="entry name" value="PEP-utilisers_N"/>
    <property type="match status" value="1"/>
</dbReference>
<keyword evidence="9" id="KW-0808">Transferase</keyword>
<dbReference type="Pfam" id="PF00358">
    <property type="entry name" value="PTS_EIIA_1"/>
    <property type="match status" value="1"/>
</dbReference>
<evidence type="ECO:0000256" key="8">
    <source>
        <dbReference type="ARBA" id="ARBA00022597"/>
    </source>
</evidence>
<dbReference type="InterPro" id="IPR001127">
    <property type="entry name" value="PTS_EIIA_1_perm"/>
</dbReference>
<evidence type="ECO:0000256" key="9">
    <source>
        <dbReference type="ARBA" id="ARBA00022679"/>
    </source>
</evidence>
<evidence type="ECO:0000256" key="12">
    <source>
        <dbReference type="ARBA" id="ARBA00022777"/>
    </source>
</evidence>
<dbReference type="InterPro" id="IPR008279">
    <property type="entry name" value="PEP-util_enz_mobile_dom"/>
</dbReference>
<dbReference type="GO" id="GO:0046872">
    <property type="term" value="F:metal ion binding"/>
    <property type="evidence" value="ECO:0007669"/>
    <property type="project" value="UniProtKB-KW"/>
</dbReference>
<dbReference type="InterPro" id="IPR023151">
    <property type="entry name" value="PEP_util_CS"/>
</dbReference>
<dbReference type="OrthoDB" id="9765468at2"/>
<proteinExistence type="inferred from homology"/>
<dbReference type="SUPFAM" id="SSF52009">
    <property type="entry name" value="Phosphohistidine domain"/>
    <property type="match status" value="1"/>
</dbReference>
<dbReference type="Gene3D" id="3.20.20.60">
    <property type="entry name" value="Phosphoenolpyruvate-binding domains"/>
    <property type="match status" value="1"/>
</dbReference>
<evidence type="ECO:0000259" key="16">
    <source>
        <dbReference type="PROSITE" id="PS51350"/>
    </source>
</evidence>
<dbReference type="SUPFAM" id="SSF55594">
    <property type="entry name" value="HPr-like"/>
    <property type="match status" value="1"/>
</dbReference>
<dbReference type="Gene3D" id="3.50.30.10">
    <property type="entry name" value="Phosphohistidine domain"/>
    <property type="match status" value="1"/>
</dbReference>
<comment type="similarity">
    <text evidence="4">Belongs to the PEP-utilizing enzyme family.</text>
</comment>
<organism evidence="17 18">
    <name type="scientific">Reinekea marinisedimentorum</name>
    <dbReference type="NCBI Taxonomy" id="230495"/>
    <lineage>
        <taxon>Bacteria</taxon>
        <taxon>Pseudomonadati</taxon>
        <taxon>Pseudomonadota</taxon>
        <taxon>Gammaproteobacteria</taxon>
        <taxon>Oceanospirillales</taxon>
        <taxon>Saccharospirillaceae</taxon>
        <taxon>Reinekea</taxon>
    </lineage>
</organism>
<comment type="cofactor">
    <cofactor evidence="2">
        <name>Mg(2+)</name>
        <dbReference type="ChEBI" id="CHEBI:18420"/>
    </cofactor>
</comment>
<dbReference type="PROSITE" id="PS51093">
    <property type="entry name" value="PTS_EIIA_TYPE_1"/>
    <property type="match status" value="1"/>
</dbReference>
<dbReference type="EC" id="2.7.3.9" evidence="5"/>
<evidence type="ECO:0000256" key="3">
    <source>
        <dbReference type="ARBA" id="ARBA00004496"/>
    </source>
</evidence>
<dbReference type="Proteomes" id="UP000295793">
    <property type="component" value="Unassembled WGS sequence"/>
</dbReference>
<gene>
    <name evidence="17" type="ORF">BCF53_1335</name>
</gene>
<evidence type="ECO:0000256" key="11">
    <source>
        <dbReference type="ARBA" id="ARBA00022723"/>
    </source>
</evidence>
<dbReference type="InterPro" id="IPR000121">
    <property type="entry name" value="PEP_util_C"/>
</dbReference>
<evidence type="ECO:0000256" key="2">
    <source>
        <dbReference type="ARBA" id="ARBA00001946"/>
    </source>
</evidence>
<accession>A0A4R3HRD5</accession>
<dbReference type="InterPro" id="IPR008731">
    <property type="entry name" value="PTS_EIN"/>
</dbReference>
<evidence type="ECO:0000256" key="1">
    <source>
        <dbReference type="ARBA" id="ARBA00000683"/>
    </source>
</evidence>
<evidence type="ECO:0000256" key="14">
    <source>
        <dbReference type="SAM" id="Coils"/>
    </source>
</evidence>
<dbReference type="InterPro" id="IPR011055">
    <property type="entry name" value="Dup_hybrid_motif"/>
</dbReference>
<evidence type="ECO:0000313" key="18">
    <source>
        <dbReference type="Proteomes" id="UP000295793"/>
    </source>
</evidence>
<keyword evidence="13" id="KW-0460">Magnesium</keyword>
<keyword evidence="7" id="KW-0963">Cytoplasm</keyword>
<evidence type="ECO:0000256" key="10">
    <source>
        <dbReference type="ARBA" id="ARBA00022683"/>
    </source>
</evidence>
<reference evidence="17 18" key="1">
    <citation type="submission" date="2019-03" db="EMBL/GenBank/DDBJ databases">
        <title>Genomic Encyclopedia of Archaeal and Bacterial Type Strains, Phase II (KMG-II): from individual species to whole genera.</title>
        <authorList>
            <person name="Goeker M."/>
        </authorList>
    </citation>
    <scope>NUCLEOTIDE SEQUENCE [LARGE SCALE GENOMIC DNA]</scope>
    <source>
        <strain evidence="17 18">DSM 15388</strain>
    </source>
</reference>
<dbReference type="InterPro" id="IPR040442">
    <property type="entry name" value="Pyrv_kinase-like_dom_sf"/>
</dbReference>
<dbReference type="PROSITE" id="PS00742">
    <property type="entry name" value="PEP_ENZYMES_2"/>
    <property type="match status" value="1"/>
</dbReference>
<dbReference type="GO" id="GO:0008965">
    <property type="term" value="F:phosphoenolpyruvate-protein phosphotransferase activity"/>
    <property type="evidence" value="ECO:0007669"/>
    <property type="project" value="UniProtKB-EC"/>
</dbReference>
<dbReference type="InterPro" id="IPR018274">
    <property type="entry name" value="PEP_util_AS"/>
</dbReference>
<feature type="domain" description="HPr" evidence="16">
    <location>
        <begin position="179"/>
        <end position="266"/>
    </location>
</feature>
<comment type="subcellular location">
    <subcellularLocation>
        <location evidence="3">Cytoplasm</location>
    </subcellularLocation>
</comment>
<protein>
    <recommendedName>
        <fullName evidence="5">phosphoenolpyruvate--protein phosphotransferase</fullName>
        <ecNumber evidence="5">2.7.3.9</ecNumber>
    </recommendedName>
</protein>
<dbReference type="EMBL" id="SLZR01000033">
    <property type="protein sequence ID" value="TCS35676.1"/>
    <property type="molecule type" value="Genomic_DNA"/>
</dbReference>
<dbReference type="PRINTS" id="PR00107">
    <property type="entry name" value="PHOSPHOCPHPR"/>
</dbReference>
<dbReference type="NCBIfam" id="TIGR00830">
    <property type="entry name" value="PTBA"/>
    <property type="match status" value="1"/>
</dbReference>
<dbReference type="PROSITE" id="PS00370">
    <property type="entry name" value="PEP_ENZYMES_PHOS_SITE"/>
    <property type="match status" value="1"/>
</dbReference>
<evidence type="ECO:0000256" key="5">
    <source>
        <dbReference type="ARBA" id="ARBA00012232"/>
    </source>
</evidence>
<comment type="catalytic activity">
    <reaction evidence="1">
        <text>L-histidyl-[protein] + phosphoenolpyruvate = N(pros)-phospho-L-histidyl-[protein] + pyruvate</text>
        <dbReference type="Rhea" id="RHEA:23880"/>
        <dbReference type="Rhea" id="RHEA-COMP:9745"/>
        <dbReference type="Rhea" id="RHEA-COMP:9746"/>
        <dbReference type="ChEBI" id="CHEBI:15361"/>
        <dbReference type="ChEBI" id="CHEBI:29979"/>
        <dbReference type="ChEBI" id="CHEBI:58702"/>
        <dbReference type="ChEBI" id="CHEBI:64837"/>
        <dbReference type="EC" id="2.7.3.9"/>
    </reaction>
</comment>
<dbReference type="GO" id="GO:0005737">
    <property type="term" value="C:cytoplasm"/>
    <property type="evidence" value="ECO:0007669"/>
    <property type="project" value="UniProtKB-SubCell"/>
</dbReference>
<dbReference type="GO" id="GO:0016301">
    <property type="term" value="F:kinase activity"/>
    <property type="evidence" value="ECO:0007669"/>
    <property type="project" value="UniProtKB-KW"/>
</dbReference>
<dbReference type="Pfam" id="PF02896">
    <property type="entry name" value="PEP-utilizers_C"/>
    <property type="match status" value="1"/>
</dbReference>
<evidence type="ECO:0000256" key="4">
    <source>
        <dbReference type="ARBA" id="ARBA00007837"/>
    </source>
</evidence>
<dbReference type="Gene3D" id="3.30.1340.10">
    <property type="entry name" value="HPr-like"/>
    <property type="match status" value="1"/>
</dbReference>
<keyword evidence="8" id="KW-0762">Sugar transport</keyword>
<keyword evidence="14" id="KW-0175">Coiled coil</keyword>
<feature type="coiled-coil region" evidence="14">
    <location>
        <begin position="339"/>
        <end position="370"/>
    </location>
</feature>